<proteinExistence type="predicted"/>
<evidence type="ECO:0000313" key="3">
    <source>
        <dbReference type="Proteomes" id="UP001595955"/>
    </source>
</evidence>
<reference evidence="3" key="1">
    <citation type="journal article" date="2019" name="Int. J. Syst. Evol. Microbiol.">
        <title>The Global Catalogue of Microorganisms (GCM) 10K type strain sequencing project: providing services to taxonomists for standard genome sequencing and annotation.</title>
        <authorList>
            <consortium name="The Broad Institute Genomics Platform"/>
            <consortium name="The Broad Institute Genome Sequencing Center for Infectious Disease"/>
            <person name="Wu L."/>
            <person name="Ma J."/>
        </authorList>
    </citation>
    <scope>NUCLEOTIDE SEQUENCE [LARGE SCALE GENOMIC DNA]</scope>
    <source>
        <strain evidence="3">JCM 3369</strain>
    </source>
</reference>
<dbReference type="PANTHER" id="PTHR35525">
    <property type="entry name" value="BLL6575 PROTEIN"/>
    <property type="match status" value="1"/>
</dbReference>
<dbReference type="InterPro" id="IPR021005">
    <property type="entry name" value="Znf_CGNR"/>
</dbReference>
<dbReference type="PANTHER" id="PTHR35525:SF3">
    <property type="entry name" value="BLL6575 PROTEIN"/>
    <property type="match status" value="1"/>
</dbReference>
<gene>
    <name evidence="2" type="ORF">ACFO3F_06535</name>
</gene>
<dbReference type="RefSeq" id="WP_122823914.1">
    <property type="nucleotide sequence ID" value="NZ_CP033325.1"/>
</dbReference>
<evidence type="ECO:0000259" key="1">
    <source>
        <dbReference type="Pfam" id="PF11706"/>
    </source>
</evidence>
<dbReference type="Gene3D" id="1.10.3300.10">
    <property type="entry name" value="Jann2411-like domain"/>
    <property type="match status" value="1"/>
</dbReference>
<name>A0ABV9D812_9MICO</name>
<accession>A0ABV9D812</accession>
<dbReference type="Pfam" id="PF11706">
    <property type="entry name" value="zf-CGNR"/>
    <property type="match status" value="1"/>
</dbReference>
<dbReference type="InterPro" id="IPR023286">
    <property type="entry name" value="ABATE_dom_sf"/>
</dbReference>
<protein>
    <submittedName>
        <fullName evidence="2">CGNR zinc finger domain-containing protein</fullName>
    </submittedName>
</protein>
<feature type="domain" description="Zinc finger CGNR" evidence="1">
    <location>
        <begin position="124"/>
        <end position="167"/>
    </location>
</feature>
<dbReference type="Proteomes" id="UP001595955">
    <property type="component" value="Unassembled WGS sequence"/>
</dbReference>
<sequence>MAGLLEAWVREGGGPGIAPQPLEVVRGLLNTDDRFHGVDRLADGPAELVAFRDASRTYLTTGDTGALEVLAARHPLTVTFVVEADGASHPRLTSAPGTADGVATAVAELLVIVCEAHVAGTWQRLKACGNPACQWVFYDASRNRSGRWCAMGECGDVIKARAYRQRRRGSRSATV</sequence>
<keyword evidence="3" id="KW-1185">Reference proteome</keyword>
<dbReference type="EMBL" id="JBHSGF010000004">
    <property type="protein sequence ID" value="MFC4554897.1"/>
    <property type="molecule type" value="Genomic_DNA"/>
</dbReference>
<evidence type="ECO:0000313" key="2">
    <source>
        <dbReference type="EMBL" id="MFC4554897.1"/>
    </source>
</evidence>
<dbReference type="SUPFAM" id="SSF160904">
    <property type="entry name" value="Jann2411-like"/>
    <property type="match status" value="1"/>
</dbReference>
<comment type="caution">
    <text evidence="2">The sequence shown here is derived from an EMBL/GenBank/DDBJ whole genome shotgun (WGS) entry which is preliminary data.</text>
</comment>
<organism evidence="2 3">
    <name type="scientific">Georgenia faecalis</name>
    <dbReference type="NCBI Taxonomy" id="2483799"/>
    <lineage>
        <taxon>Bacteria</taxon>
        <taxon>Bacillati</taxon>
        <taxon>Actinomycetota</taxon>
        <taxon>Actinomycetes</taxon>
        <taxon>Micrococcales</taxon>
        <taxon>Bogoriellaceae</taxon>
        <taxon>Georgenia</taxon>
    </lineage>
</organism>
<dbReference type="InterPro" id="IPR010852">
    <property type="entry name" value="ABATE"/>
</dbReference>